<dbReference type="PANTHER" id="PTHR36747:SF1">
    <property type="entry name" value="HYDROXYPROLINE-RICH GLYCOPROTEIN FAMILY PROTEIN"/>
    <property type="match status" value="1"/>
</dbReference>
<evidence type="ECO:0000313" key="3">
    <source>
        <dbReference type="Proteomes" id="UP000017836"/>
    </source>
</evidence>
<dbReference type="Proteomes" id="UP000017836">
    <property type="component" value="Unassembled WGS sequence"/>
</dbReference>
<keyword evidence="3" id="KW-1185">Reference proteome</keyword>
<dbReference type="OrthoDB" id="1903715at2759"/>
<name>W1PHQ4_AMBTC</name>
<dbReference type="EMBL" id="KI393735">
    <property type="protein sequence ID" value="ERN07523.1"/>
    <property type="molecule type" value="Genomic_DNA"/>
</dbReference>
<evidence type="ECO:0000256" key="1">
    <source>
        <dbReference type="SAM" id="MobiDB-lite"/>
    </source>
</evidence>
<evidence type="ECO:0000313" key="2">
    <source>
        <dbReference type="EMBL" id="ERN07523.1"/>
    </source>
</evidence>
<feature type="compositionally biased region" description="Polar residues" evidence="1">
    <location>
        <begin position="14"/>
        <end position="23"/>
    </location>
</feature>
<dbReference type="OMA" id="WEYPGRY"/>
<reference evidence="3" key="1">
    <citation type="journal article" date="2013" name="Science">
        <title>The Amborella genome and the evolution of flowering plants.</title>
        <authorList>
            <consortium name="Amborella Genome Project"/>
        </authorList>
    </citation>
    <scope>NUCLEOTIDE SEQUENCE [LARGE SCALE GENOMIC DNA]</scope>
</reference>
<protein>
    <submittedName>
        <fullName evidence="2">Uncharacterized protein</fullName>
    </submittedName>
</protein>
<gene>
    <name evidence="2" type="ORF">AMTR_s00154p00036430</name>
</gene>
<sequence>MEKDLTTDPEICPSSETTQTPTLPTMAVEKDVTPQDHRIIRIPIEDGRNNSPPILAEVPKQRTFRFPERYRSPTDLMVSPVSKGLLARNRKHGIILPPTTNASKILESSFKDVGLLPI</sequence>
<dbReference type="AlphaFoldDB" id="W1PHQ4"/>
<dbReference type="HOGENOM" id="CLU_2076293_0_0_1"/>
<organism evidence="2 3">
    <name type="scientific">Amborella trichopoda</name>
    <dbReference type="NCBI Taxonomy" id="13333"/>
    <lineage>
        <taxon>Eukaryota</taxon>
        <taxon>Viridiplantae</taxon>
        <taxon>Streptophyta</taxon>
        <taxon>Embryophyta</taxon>
        <taxon>Tracheophyta</taxon>
        <taxon>Spermatophyta</taxon>
        <taxon>Magnoliopsida</taxon>
        <taxon>Amborellales</taxon>
        <taxon>Amborellaceae</taxon>
        <taxon>Amborella</taxon>
    </lineage>
</organism>
<dbReference type="Gramene" id="ERN07523">
    <property type="protein sequence ID" value="ERN07523"/>
    <property type="gene ID" value="AMTR_s00154p00036430"/>
</dbReference>
<dbReference type="PANTHER" id="PTHR36747">
    <property type="entry name" value="HYDROXYPROLINE-RICH GLYCOPROTEIN FAMILY PROTEIN"/>
    <property type="match status" value="1"/>
</dbReference>
<feature type="region of interest" description="Disordered" evidence="1">
    <location>
        <begin position="1"/>
        <end position="23"/>
    </location>
</feature>
<accession>W1PHQ4</accession>
<proteinExistence type="predicted"/>